<dbReference type="InterPro" id="IPR029062">
    <property type="entry name" value="Class_I_gatase-like"/>
</dbReference>
<accession>A0A7W5DQL8</accession>
<dbReference type="AlphaFoldDB" id="A0A7W5DQL8"/>
<dbReference type="Gene3D" id="3.40.50.880">
    <property type="match status" value="1"/>
</dbReference>
<dbReference type="PANTHER" id="PTHR48094:SF12">
    <property type="entry name" value="PARKINSON DISEASE PROTEIN 7 HOMOLOG"/>
    <property type="match status" value="1"/>
</dbReference>
<dbReference type="EMBL" id="JACHYB010000001">
    <property type="protein sequence ID" value="MBB3186493.1"/>
    <property type="molecule type" value="Genomic_DNA"/>
</dbReference>
<dbReference type="InterPro" id="IPR006287">
    <property type="entry name" value="DJ-1"/>
</dbReference>
<evidence type="ECO:0000313" key="3">
    <source>
        <dbReference type="Proteomes" id="UP000544222"/>
    </source>
</evidence>
<dbReference type="SUPFAM" id="SSF52317">
    <property type="entry name" value="Class I glutamine amidotransferase-like"/>
    <property type="match status" value="1"/>
</dbReference>
<dbReference type="RefSeq" id="WP_183412384.1">
    <property type="nucleotide sequence ID" value="NZ_JACHYB010000001.1"/>
</dbReference>
<name>A0A7W5DQL8_9PORP</name>
<evidence type="ECO:0000313" key="2">
    <source>
        <dbReference type="EMBL" id="MBB3186493.1"/>
    </source>
</evidence>
<dbReference type="InterPro" id="IPR002818">
    <property type="entry name" value="DJ-1/PfpI"/>
</dbReference>
<dbReference type="Proteomes" id="UP000544222">
    <property type="component" value="Unassembled WGS sequence"/>
</dbReference>
<protein>
    <submittedName>
        <fullName evidence="2">4-methyl-5(B-hydroxyethyl)-thiazole monophosphate biosynthesis</fullName>
    </submittedName>
</protein>
<feature type="domain" description="DJ-1/PfpI" evidence="1">
    <location>
        <begin position="6"/>
        <end position="164"/>
    </location>
</feature>
<evidence type="ECO:0000259" key="1">
    <source>
        <dbReference type="Pfam" id="PF01965"/>
    </source>
</evidence>
<keyword evidence="3" id="KW-1185">Reference proteome</keyword>
<dbReference type="Pfam" id="PF01965">
    <property type="entry name" value="DJ-1_PfpI"/>
    <property type="match status" value="1"/>
</dbReference>
<reference evidence="2 3" key="1">
    <citation type="submission" date="2020-08" db="EMBL/GenBank/DDBJ databases">
        <title>Genomic Encyclopedia of Type Strains, Phase IV (KMG-IV): sequencing the most valuable type-strain genomes for metagenomic binning, comparative biology and taxonomic classification.</title>
        <authorList>
            <person name="Goeker M."/>
        </authorList>
    </citation>
    <scope>NUCLEOTIDE SEQUENCE [LARGE SCALE GENOMIC DNA]</scope>
    <source>
        <strain evidence="2 3">DSM 27471</strain>
    </source>
</reference>
<proteinExistence type="predicted"/>
<dbReference type="NCBIfam" id="TIGR01383">
    <property type="entry name" value="not_thiJ"/>
    <property type="match status" value="1"/>
</dbReference>
<dbReference type="PANTHER" id="PTHR48094">
    <property type="entry name" value="PROTEIN/NUCLEIC ACID DEGLYCASE DJ-1-RELATED"/>
    <property type="match status" value="1"/>
</dbReference>
<comment type="caution">
    <text evidence="2">The sequence shown here is derived from an EMBL/GenBank/DDBJ whole genome shotgun (WGS) entry which is preliminary data.</text>
</comment>
<sequence>MSTNFIFLAEGFEETEAITIVDLLRRASIDVTTVSVTGHNLVTGSHAISLWADALFEEVDFTEANLLILPGGMPGSLNLAEHKGLANLLLQHNQNNKFLAAICAAPTVLGKLDILQNRNAICFPGFEKDLRGAKISPNSIVKDSNIVTAKGPAYAVAFGLYLVQLISGEEKAKDVADHFLYTL</sequence>
<dbReference type="CDD" id="cd03135">
    <property type="entry name" value="GATase1_DJ-1"/>
    <property type="match status" value="1"/>
</dbReference>
<dbReference type="InterPro" id="IPR050325">
    <property type="entry name" value="Prot/Nucl_acid_deglycase"/>
</dbReference>
<gene>
    <name evidence="2" type="ORF">FHX64_000656</name>
</gene>
<dbReference type="GO" id="GO:0005737">
    <property type="term" value="C:cytoplasm"/>
    <property type="evidence" value="ECO:0007669"/>
    <property type="project" value="TreeGrafter"/>
</dbReference>
<organism evidence="2 3">
    <name type="scientific">Microbacter margulisiae</name>
    <dbReference type="NCBI Taxonomy" id="1350067"/>
    <lineage>
        <taxon>Bacteria</taxon>
        <taxon>Pseudomonadati</taxon>
        <taxon>Bacteroidota</taxon>
        <taxon>Bacteroidia</taxon>
        <taxon>Bacteroidales</taxon>
        <taxon>Porphyromonadaceae</taxon>
        <taxon>Microbacter</taxon>
    </lineage>
</organism>